<accession>A0A0D8J8N5</accession>
<keyword evidence="7" id="KW-0224">Dipeptidase</keyword>
<dbReference type="EMBL" id="JRHC01000004">
    <property type="protein sequence ID" value="KJF42861.1"/>
    <property type="molecule type" value="Genomic_DNA"/>
</dbReference>
<dbReference type="GO" id="GO:0008236">
    <property type="term" value="F:serine-type peptidase activity"/>
    <property type="evidence" value="ECO:0007669"/>
    <property type="project" value="UniProtKB-KW"/>
</dbReference>
<comment type="similarity">
    <text evidence="2">Belongs to the peptidase S51 family.</text>
</comment>
<keyword evidence="6" id="KW-0720">Serine protease</keyword>
<dbReference type="FunFam" id="3.40.50.880:FF:000007">
    <property type="entry name" value="Peptidase E"/>
    <property type="match status" value="1"/>
</dbReference>
<dbReference type="InterPro" id="IPR005320">
    <property type="entry name" value="Peptidase_S51"/>
</dbReference>
<dbReference type="CDD" id="cd03146">
    <property type="entry name" value="GAT1_Peptidase_E"/>
    <property type="match status" value="1"/>
</dbReference>
<comment type="subcellular location">
    <subcellularLocation>
        <location evidence="1">Cytoplasm</location>
    </subcellularLocation>
</comment>
<dbReference type="PANTHER" id="PTHR20842:SF0">
    <property type="entry name" value="ALPHA-ASPARTYL DIPEPTIDASE"/>
    <property type="match status" value="1"/>
</dbReference>
<proteinExistence type="inferred from homology"/>
<dbReference type="PATRIC" id="fig|1544798.3.peg.3310"/>
<comment type="caution">
    <text evidence="11">The sequence shown here is derived from an EMBL/GenBank/DDBJ whole genome shotgun (WGS) entry which is preliminary data.</text>
</comment>
<evidence type="ECO:0000256" key="9">
    <source>
        <dbReference type="ARBA" id="ARBA00066675"/>
    </source>
</evidence>
<reference evidence="11 12" key="1">
    <citation type="submission" date="2014-09" db="EMBL/GenBank/DDBJ databases">
        <title>Draft Genome Sequence of Draconibacterium sp. JN14CK-3.</title>
        <authorList>
            <person name="Dong C."/>
            <person name="Lai Q."/>
            <person name="Shao Z."/>
        </authorList>
    </citation>
    <scope>NUCLEOTIDE SEQUENCE [LARGE SCALE GENOMIC DNA]</scope>
    <source>
        <strain evidence="11 12">JN14CK-3</strain>
    </source>
</reference>
<dbReference type="GO" id="GO:0005737">
    <property type="term" value="C:cytoplasm"/>
    <property type="evidence" value="ECO:0007669"/>
    <property type="project" value="UniProtKB-SubCell"/>
</dbReference>
<keyword evidence="4" id="KW-0645">Protease</keyword>
<dbReference type="SUPFAM" id="SSF52317">
    <property type="entry name" value="Class I glutamine amidotransferase-like"/>
    <property type="match status" value="1"/>
</dbReference>
<protein>
    <recommendedName>
        <fullName evidence="9">dipeptidase E</fullName>
        <ecNumber evidence="9">3.4.13.21</ecNumber>
    </recommendedName>
    <alternativeName>
        <fullName evidence="10">Asp-specific dipeptidase</fullName>
    </alternativeName>
</protein>
<name>A0A0D8J8N5_9BACT</name>
<evidence type="ECO:0000256" key="4">
    <source>
        <dbReference type="ARBA" id="ARBA00022670"/>
    </source>
</evidence>
<dbReference type="GO" id="GO:0006508">
    <property type="term" value="P:proteolysis"/>
    <property type="evidence" value="ECO:0007669"/>
    <property type="project" value="UniProtKB-KW"/>
</dbReference>
<comment type="catalytic activity">
    <reaction evidence="8">
        <text>Dipeptidase E catalyzes the hydrolysis of dipeptides Asp-|-Xaa. It does not act on peptides with N-terminal Glu, Asn or Gln, nor does it cleave isoaspartyl peptides.</text>
        <dbReference type="EC" id="3.4.13.21"/>
    </reaction>
</comment>
<dbReference type="Proteomes" id="UP000032544">
    <property type="component" value="Unassembled WGS sequence"/>
</dbReference>
<dbReference type="OrthoDB" id="3373764at2"/>
<keyword evidence="3" id="KW-0963">Cytoplasm</keyword>
<dbReference type="EC" id="3.4.13.21" evidence="9"/>
<keyword evidence="5" id="KW-0378">Hydrolase</keyword>
<evidence type="ECO:0000256" key="7">
    <source>
        <dbReference type="ARBA" id="ARBA00022997"/>
    </source>
</evidence>
<dbReference type="GO" id="GO:0016805">
    <property type="term" value="F:dipeptidase activity"/>
    <property type="evidence" value="ECO:0007669"/>
    <property type="project" value="UniProtKB-KW"/>
</dbReference>
<keyword evidence="12" id="KW-1185">Reference proteome</keyword>
<sequence>MKLLLLSNSTMPGEPYLDYPKNEIKKFLGEKSVTAVFIPYAAVTFSFDTYCEKVEERFAEVGHHIKGIHTFKNPVKAIEEAEAIVVGGGNTWQLVRMMHDQKLMNPIRERVYNGAPYIGWSAGSNVACPTLRTTNDMPIIDPLGFDCINMVPFQINPHYLDANPEGHGGETREQRITEFLEINPNCYVAGLREGTMFKVEDGKIELIGERSCRIFRKGQEPYELKAGDDFSFLLP</sequence>
<dbReference type="Gene3D" id="3.40.50.880">
    <property type="match status" value="1"/>
</dbReference>
<evidence type="ECO:0000256" key="3">
    <source>
        <dbReference type="ARBA" id="ARBA00022490"/>
    </source>
</evidence>
<evidence type="ECO:0000256" key="2">
    <source>
        <dbReference type="ARBA" id="ARBA00006534"/>
    </source>
</evidence>
<organism evidence="11 12">
    <name type="scientific">Draconibacterium sediminis</name>
    <dbReference type="NCBI Taxonomy" id="1544798"/>
    <lineage>
        <taxon>Bacteria</taxon>
        <taxon>Pseudomonadati</taxon>
        <taxon>Bacteroidota</taxon>
        <taxon>Bacteroidia</taxon>
        <taxon>Marinilabiliales</taxon>
        <taxon>Prolixibacteraceae</taxon>
        <taxon>Draconibacterium</taxon>
    </lineage>
</organism>
<evidence type="ECO:0000256" key="5">
    <source>
        <dbReference type="ARBA" id="ARBA00022801"/>
    </source>
</evidence>
<evidence type="ECO:0000256" key="1">
    <source>
        <dbReference type="ARBA" id="ARBA00004496"/>
    </source>
</evidence>
<evidence type="ECO:0000256" key="8">
    <source>
        <dbReference type="ARBA" id="ARBA00050239"/>
    </source>
</evidence>
<gene>
    <name evidence="11" type="ORF">LH29_15715</name>
</gene>
<dbReference type="InterPro" id="IPR029062">
    <property type="entry name" value="Class_I_gatase-like"/>
</dbReference>
<evidence type="ECO:0000256" key="10">
    <source>
        <dbReference type="ARBA" id="ARBA00075877"/>
    </source>
</evidence>
<dbReference type="NCBIfam" id="NF003642">
    <property type="entry name" value="PRK05282.1"/>
    <property type="match status" value="1"/>
</dbReference>
<evidence type="ECO:0000313" key="12">
    <source>
        <dbReference type="Proteomes" id="UP000032544"/>
    </source>
</evidence>
<dbReference type="AlphaFoldDB" id="A0A0D8J8N5"/>
<dbReference type="PANTHER" id="PTHR20842">
    <property type="entry name" value="PROTEASE S51 ALPHA-ASPARTYL DIPEPTIDASE"/>
    <property type="match status" value="1"/>
</dbReference>
<evidence type="ECO:0000256" key="6">
    <source>
        <dbReference type="ARBA" id="ARBA00022825"/>
    </source>
</evidence>
<dbReference type="Pfam" id="PF03575">
    <property type="entry name" value="Peptidase_S51"/>
    <property type="match status" value="1"/>
</dbReference>
<dbReference type="STRING" id="1544798.LH29_15715"/>
<evidence type="ECO:0000313" key="11">
    <source>
        <dbReference type="EMBL" id="KJF42861.1"/>
    </source>
</evidence>
<dbReference type="RefSeq" id="WP_045031281.1">
    <property type="nucleotide sequence ID" value="NZ_JRHC01000004.1"/>
</dbReference>